<evidence type="ECO:0000259" key="7">
    <source>
        <dbReference type="PROSITE" id="PS50850"/>
    </source>
</evidence>
<dbReference type="InterPro" id="IPR036259">
    <property type="entry name" value="MFS_trans_sf"/>
</dbReference>
<dbReference type="GeneID" id="93713677"/>
<feature type="transmembrane region" description="Helical" evidence="6">
    <location>
        <begin position="84"/>
        <end position="110"/>
    </location>
</feature>
<evidence type="ECO:0000256" key="2">
    <source>
        <dbReference type="ARBA" id="ARBA00022448"/>
    </source>
</evidence>
<dbReference type="SUPFAM" id="SSF103473">
    <property type="entry name" value="MFS general substrate transporter"/>
    <property type="match status" value="1"/>
</dbReference>
<protein>
    <submittedName>
        <fullName evidence="8">Predicted arabinose efflux permease, MFS family</fullName>
    </submittedName>
</protein>
<feature type="transmembrane region" description="Helical" evidence="6">
    <location>
        <begin position="384"/>
        <end position="402"/>
    </location>
</feature>
<name>A0A1I6C711_9BACI</name>
<feature type="transmembrane region" description="Helical" evidence="6">
    <location>
        <begin position="12"/>
        <end position="34"/>
    </location>
</feature>
<dbReference type="EMBL" id="FOXX01000030">
    <property type="protein sequence ID" value="SFQ88976.1"/>
    <property type="molecule type" value="Genomic_DNA"/>
</dbReference>
<dbReference type="RefSeq" id="WP_061804050.1">
    <property type="nucleotide sequence ID" value="NZ_FOXX01000030.1"/>
</dbReference>
<evidence type="ECO:0000313" key="9">
    <source>
        <dbReference type="Proteomes" id="UP000182762"/>
    </source>
</evidence>
<organism evidence="8 9">
    <name type="scientific">Priestia endophytica DSM 13796</name>
    <dbReference type="NCBI Taxonomy" id="1121089"/>
    <lineage>
        <taxon>Bacteria</taxon>
        <taxon>Bacillati</taxon>
        <taxon>Bacillota</taxon>
        <taxon>Bacilli</taxon>
        <taxon>Bacillales</taxon>
        <taxon>Bacillaceae</taxon>
        <taxon>Priestia</taxon>
    </lineage>
</organism>
<evidence type="ECO:0000256" key="5">
    <source>
        <dbReference type="ARBA" id="ARBA00023136"/>
    </source>
</evidence>
<keyword evidence="9" id="KW-1185">Reference proteome</keyword>
<dbReference type="InterPro" id="IPR050382">
    <property type="entry name" value="MFS_Na/Anion_cotransporter"/>
</dbReference>
<feature type="transmembrane region" description="Helical" evidence="6">
    <location>
        <begin position="257"/>
        <end position="276"/>
    </location>
</feature>
<comment type="caution">
    <text evidence="8">The sequence shown here is derived from an EMBL/GenBank/DDBJ whole genome shotgun (WGS) entry which is preliminary data.</text>
</comment>
<dbReference type="Gene3D" id="1.20.1250.20">
    <property type="entry name" value="MFS general substrate transporter like domains"/>
    <property type="match status" value="2"/>
</dbReference>
<feature type="domain" description="Major facilitator superfamily (MFS) profile" evidence="7">
    <location>
        <begin position="15"/>
        <end position="406"/>
    </location>
</feature>
<dbReference type="Proteomes" id="UP000182762">
    <property type="component" value="Unassembled WGS sequence"/>
</dbReference>
<feature type="transmembrane region" description="Helical" evidence="6">
    <location>
        <begin position="173"/>
        <end position="192"/>
    </location>
</feature>
<feature type="transmembrane region" description="Helical" evidence="6">
    <location>
        <begin position="349"/>
        <end position="372"/>
    </location>
</feature>
<evidence type="ECO:0000313" key="8">
    <source>
        <dbReference type="EMBL" id="SFQ88976.1"/>
    </source>
</evidence>
<feature type="transmembrane region" description="Helical" evidence="6">
    <location>
        <begin position="213"/>
        <end position="237"/>
    </location>
</feature>
<feature type="transmembrane region" description="Helical" evidence="6">
    <location>
        <begin position="55"/>
        <end position="78"/>
    </location>
</feature>
<feature type="transmembrane region" description="Helical" evidence="6">
    <location>
        <begin position="288"/>
        <end position="307"/>
    </location>
</feature>
<dbReference type="InterPro" id="IPR011701">
    <property type="entry name" value="MFS"/>
</dbReference>
<evidence type="ECO:0000256" key="6">
    <source>
        <dbReference type="SAM" id="Phobius"/>
    </source>
</evidence>
<dbReference type="PROSITE" id="PS50850">
    <property type="entry name" value="MFS"/>
    <property type="match status" value="1"/>
</dbReference>
<evidence type="ECO:0000256" key="4">
    <source>
        <dbReference type="ARBA" id="ARBA00022989"/>
    </source>
</evidence>
<gene>
    <name evidence="8" type="ORF">SAMN02745910_05173</name>
</gene>
<feature type="transmembrane region" description="Helical" evidence="6">
    <location>
        <begin position="313"/>
        <end position="337"/>
    </location>
</feature>
<dbReference type="PANTHER" id="PTHR11662:SF399">
    <property type="entry name" value="FI19708P1-RELATED"/>
    <property type="match status" value="1"/>
</dbReference>
<sequence length="424" mass="46649">MEKISLQKRWLGVLALLIIVIIAYIDRINVSVLITNNDFLTAFELHDNRILQGQLMTIFLIGYGLSAFFITPIFETFLGYRRGLILSIILWAIFTAISPLAGSIFILLIFRAILGASEGPLFSLKTMYVNEHFNSHERGKPNAVSSMGVSIGLSIGFPIITFIIYQFSWVSSFYILSAFNILIGLPLILFFIQPSKHHQNEGKRSIKQLTNTFITALKTPGLIWVLIIEVATLSYLWGSSSWLPAYLLDEKGFSIKQMGIISSLPFIFSILSKFLGGYIIDRIANKKMTMIFFVGGLATALSIILTITSNNIIMIILGLILANGFWGIQGAAIPTLVQHLSDPKSVGSTYGIINGLGNFISAFIPAIMGYIISLNGNNNISSGFYVLIGTQLVIAICGLLFTKTKHAAVLEHNMTNGVATKTPH</sequence>
<comment type="subcellular location">
    <subcellularLocation>
        <location evidence="1">Cell membrane</location>
        <topology evidence="1">Multi-pass membrane protein</topology>
    </subcellularLocation>
</comment>
<feature type="transmembrane region" description="Helical" evidence="6">
    <location>
        <begin position="143"/>
        <end position="167"/>
    </location>
</feature>
<keyword evidence="2" id="KW-0813">Transport</keyword>
<reference evidence="8 9" key="1">
    <citation type="submission" date="2016-10" db="EMBL/GenBank/DDBJ databases">
        <authorList>
            <person name="Varghese N."/>
            <person name="Submissions S."/>
        </authorList>
    </citation>
    <scope>NUCLEOTIDE SEQUENCE [LARGE SCALE GENOMIC DNA]</scope>
    <source>
        <strain evidence="8 9">DSM 13796</strain>
    </source>
</reference>
<evidence type="ECO:0000256" key="3">
    <source>
        <dbReference type="ARBA" id="ARBA00022692"/>
    </source>
</evidence>
<dbReference type="InterPro" id="IPR020846">
    <property type="entry name" value="MFS_dom"/>
</dbReference>
<proteinExistence type="predicted"/>
<dbReference type="PANTHER" id="PTHR11662">
    <property type="entry name" value="SOLUTE CARRIER FAMILY 17"/>
    <property type="match status" value="1"/>
</dbReference>
<accession>A0A1I6C711</accession>
<keyword evidence="5 6" id="KW-0472">Membrane</keyword>
<keyword evidence="4 6" id="KW-1133">Transmembrane helix</keyword>
<dbReference type="Pfam" id="PF07690">
    <property type="entry name" value="MFS_1"/>
    <property type="match status" value="1"/>
</dbReference>
<keyword evidence="3 6" id="KW-0812">Transmembrane</keyword>
<evidence type="ECO:0000256" key="1">
    <source>
        <dbReference type="ARBA" id="ARBA00004651"/>
    </source>
</evidence>